<accession>A0ABS5BLE0</accession>
<gene>
    <name evidence="2" type="ORF">J8F10_04295</name>
</gene>
<evidence type="ECO:0000313" key="2">
    <source>
        <dbReference type="EMBL" id="MBP3954503.1"/>
    </source>
</evidence>
<evidence type="ECO:0000313" key="3">
    <source>
        <dbReference type="Proteomes" id="UP000676565"/>
    </source>
</evidence>
<dbReference type="EMBL" id="JAGKQQ010000001">
    <property type="protein sequence ID" value="MBP3954503.1"/>
    <property type="molecule type" value="Genomic_DNA"/>
</dbReference>
<dbReference type="RefSeq" id="WP_210652628.1">
    <property type="nucleotide sequence ID" value="NZ_JAGKQQ010000001.1"/>
</dbReference>
<name>A0ABS5BLE0_9BACT</name>
<keyword evidence="3" id="KW-1185">Reference proteome</keyword>
<comment type="caution">
    <text evidence="2">The sequence shown here is derived from an EMBL/GenBank/DDBJ whole genome shotgun (WGS) entry which is preliminary data.</text>
</comment>
<protein>
    <submittedName>
        <fullName evidence="2">Uncharacterized protein</fullName>
    </submittedName>
</protein>
<reference evidence="2 3" key="1">
    <citation type="submission" date="2021-04" db="EMBL/GenBank/DDBJ databases">
        <authorList>
            <person name="Ivanova A."/>
        </authorList>
    </citation>
    <scope>NUCLEOTIDE SEQUENCE [LARGE SCALE GENOMIC DNA]</scope>
    <source>
        <strain evidence="2 3">G18</strain>
    </source>
</reference>
<proteinExistence type="predicted"/>
<dbReference type="Proteomes" id="UP000676565">
    <property type="component" value="Unassembled WGS sequence"/>
</dbReference>
<organism evidence="2 3">
    <name type="scientific">Gemmata palustris</name>
    <dbReference type="NCBI Taxonomy" id="2822762"/>
    <lineage>
        <taxon>Bacteria</taxon>
        <taxon>Pseudomonadati</taxon>
        <taxon>Planctomycetota</taxon>
        <taxon>Planctomycetia</taxon>
        <taxon>Gemmatales</taxon>
        <taxon>Gemmataceae</taxon>
        <taxon>Gemmata</taxon>
    </lineage>
</organism>
<evidence type="ECO:0000256" key="1">
    <source>
        <dbReference type="SAM" id="MobiDB-lite"/>
    </source>
</evidence>
<feature type="compositionally biased region" description="Basic and acidic residues" evidence="1">
    <location>
        <begin position="126"/>
        <end position="142"/>
    </location>
</feature>
<feature type="region of interest" description="Disordered" evidence="1">
    <location>
        <begin position="112"/>
        <end position="155"/>
    </location>
</feature>
<sequence length="155" mass="16440">MNTTSPKHDNHEHAADELDRLFSDFFKSQLKKPWPKAPIPAPRATAEPSELIAMRATEAPRNAPPAPAKPRDNTARARFTLAASVALLLGTGWLMTNGYEPGTRSIGCPVPATNGPGMLPGSGADGDTHLPLKKMGEDKAKSGDGGTKFDLNKGE</sequence>